<feature type="region of interest" description="Disordered" evidence="10">
    <location>
        <begin position="40"/>
        <end position="71"/>
    </location>
</feature>
<dbReference type="GO" id="GO:0003352">
    <property type="term" value="P:regulation of cilium movement"/>
    <property type="evidence" value="ECO:0007669"/>
    <property type="project" value="TreeGrafter"/>
</dbReference>
<organism evidence="13 14">
    <name type="scientific">Petromyzon marinus</name>
    <name type="common">Sea lamprey</name>
    <dbReference type="NCBI Taxonomy" id="7757"/>
    <lineage>
        <taxon>Eukaryota</taxon>
        <taxon>Metazoa</taxon>
        <taxon>Chordata</taxon>
        <taxon>Craniata</taxon>
        <taxon>Vertebrata</taxon>
        <taxon>Cyclostomata</taxon>
        <taxon>Hyperoartia</taxon>
        <taxon>Petromyzontiformes</taxon>
        <taxon>Petromyzontidae</taxon>
        <taxon>Petromyzon</taxon>
    </lineage>
</organism>
<protein>
    <recommendedName>
        <fullName evidence="3">Dynein regulatory complex protein 1</fullName>
    </recommendedName>
    <alternativeName>
        <fullName evidence="8">Coiled-coil domain-containing protein 164</fullName>
    </alternativeName>
</protein>
<evidence type="ECO:0000256" key="6">
    <source>
        <dbReference type="ARBA" id="ARBA00023069"/>
    </source>
</evidence>
<feature type="domain" description="Dynein regulatory complex protein 1 C-terminal" evidence="12">
    <location>
        <begin position="707"/>
        <end position="766"/>
    </location>
</feature>
<dbReference type="PANTHER" id="PTHR21625:SF1">
    <property type="entry name" value="DYNEIN REGULATORY COMPLEX PROTEIN 1"/>
    <property type="match status" value="1"/>
</dbReference>
<feature type="compositionally biased region" description="Basic and acidic residues" evidence="10">
    <location>
        <begin position="597"/>
        <end position="647"/>
    </location>
</feature>
<accession>A0AAJ7X179</accession>
<dbReference type="Pfam" id="PF14772">
    <property type="entry name" value="NYD-SP28"/>
    <property type="match status" value="2"/>
</dbReference>
<dbReference type="InterPro" id="IPR039750">
    <property type="entry name" value="DRC1/DRC2"/>
</dbReference>
<dbReference type="InterPro" id="IPR029440">
    <property type="entry name" value="DRC1_C"/>
</dbReference>
<keyword evidence="6" id="KW-0969">Cilium</keyword>
<reference evidence="14" key="1">
    <citation type="submission" date="2025-08" db="UniProtKB">
        <authorList>
            <consortium name="RefSeq"/>
        </authorList>
    </citation>
    <scope>IDENTIFICATION</scope>
    <source>
        <tissue evidence="14">Sperm</tissue>
    </source>
</reference>
<evidence type="ECO:0000256" key="4">
    <source>
        <dbReference type="ARBA" id="ARBA00022846"/>
    </source>
</evidence>
<comment type="subcellular location">
    <subcellularLocation>
        <location evidence="1">Cytoplasm</location>
        <location evidence="1">Cytoskeleton</location>
        <location evidence="1">Flagellum axoneme</location>
    </subcellularLocation>
</comment>
<keyword evidence="7" id="KW-0966">Cell projection</keyword>
<feature type="region of interest" description="Disordered" evidence="10">
    <location>
        <begin position="597"/>
        <end position="663"/>
    </location>
</feature>
<gene>
    <name evidence="14" type="primary">DRC1</name>
</gene>
<proteinExistence type="inferred from homology"/>
<dbReference type="RefSeq" id="XP_032817535.1">
    <property type="nucleotide sequence ID" value="XM_032961644.1"/>
</dbReference>
<evidence type="ECO:0000256" key="8">
    <source>
        <dbReference type="ARBA" id="ARBA00031554"/>
    </source>
</evidence>
<feature type="domain" description="Dynein regulatory complex protein 1/2 N-terminal" evidence="11">
    <location>
        <begin position="166"/>
        <end position="217"/>
    </location>
</feature>
<evidence type="ECO:0000313" key="13">
    <source>
        <dbReference type="Proteomes" id="UP001318040"/>
    </source>
</evidence>
<name>A0AAJ7X179_PETMA</name>
<feature type="region of interest" description="Disordered" evidence="10">
    <location>
        <begin position="1"/>
        <end position="25"/>
    </location>
</feature>
<dbReference type="CTD" id="92749"/>
<dbReference type="Proteomes" id="UP001318040">
    <property type="component" value="Chromosome 27"/>
</dbReference>
<dbReference type="KEGG" id="pmrn:116946587"/>
<evidence type="ECO:0000259" key="12">
    <source>
        <dbReference type="Pfam" id="PF14775"/>
    </source>
</evidence>
<evidence type="ECO:0000256" key="5">
    <source>
        <dbReference type="ARBA" id="ARBA00023054"/>
    </source>
</evidence>
<comment type="similarity">
    <text evidence="2">Belongs to the DRC1 family.</text>
</comment>
<sequence length="788" mass="89838">MSAKEADEEAKAAPPSVESSDQRERIEARRLRVAARVDAAKRANLGETSSPSLDALTQGGQAQRREEESRQRLDKLLEDGTELVSNVRVAGDAREAQRRARNEEARRLRLEKLESEARESLEKFERIASGWHAPLGGLRDFRGNTTVTADGAVNAATNGTKRALPVPQALRDALHAQQKLCAALIEDKNKLITELEQELKTHDEQFVRDLKRQATDIELLTERMEEQARSVAQTCREEMTSLEKEFEAERHELLEKNRKEWEQATHTRRDREEQQLEGRLRRAEEQEQQLQDLRRQGVEETNEIKEKLEGDVQALQQQLQQMKATYQLNQEKLEYNFHVLKKRDEENALAKALQKRRLTRQQDLLTSLKARYAKMERQYKDENLSLASDFTRMSEEQQQVHSLTRHFGGVDARRFRGVWLMAEEEAHRLARRALDADRAITEQQLGLDWEAPPDSDALLGGPSRLAGSHRTAAELAKSVLTTPGGLKQEDKEEEEKVREAETSKEGRESPALTPATLKRILELLSDESGFLVEQKLLKLLEPLPRDERSLLTLHTVLTALGLETEEDVKKLAEFFLAFGKERKAERAQLCAAVKGSERAASLKKEDGEAVAAKVEEVGGGRERKEERDGEQVREQEEERDADGRNGGETEGGEQPWAPTSDDLIDPDDVLLALKLFMKEHRKPNRSGFERALLEAGLGERDEERDQEYWHQLAGIIPDERLTVWDALLQGLDKYHTVLSARKGLVGETEALRRQNAELRLLLQQYMHTRVNPEMQEPSSKSFEWAVLP</sequence>
<evidence type="ECO:0000256" key="1">
    <source>
        <dbReference type="ARBA" id="ARBA00004611"/>
    </source>
</evidence>
<evidence type="ECO:0000256" key="2">
    <source>
        <dbReference type="ARBA" id="ARBA00009688"/>
    </source>
</evidence>
<dbReference type="Pfam" id="PF14775">
    <property type="entry name" value="NYD-SP28_assoc"/>
    <property type="match status" value="1"/>
</dbReference>
<comment type="function">
    <text evidence="9">Component of the nexin-dynein regulatory complex (N-DRC) a key regulator of ciliary/flagellar motility which maintains the alignment and integrity of the distal axoneme and regulates microtubule sliding in motile axonemes. Plays a critical role in the assembly of N-DRC and also stabilizes the assembly of multiple inner dynein arms and radial spokes. Coassembles with CCDC65/DRC2 to form a central scaffold needed for assembly of the N-DRC and its attachment to the outer doublet microtubules.</text>
</comment>
<feature type="compositionally biased region" description="Basic and acidic residues" evidence="10">
    <location>
        <begin position="259"/>
        <end position="285"/>
    </location>
</feature>
<keyword evidence="5" id="KW-0175">Coiled coil</keyword>
<feature type="compositionally biased region" description="Basic and acidic residues" evidence="10">
    <location>
        <begin position="487"/>
        <end position="508"/>
    </location>
</feature>
<dbReference type="GO" id="GO:0005858">
    <property type="term" value="C:axonemal dynein complex"/>
    <property type="evidence" value="ECO:0007669"/>
    <property type="project" value="InterPro"/>
</dbReference>
<feature type="region of interest" description="Disordered" evidence="10">
    <location>
        <begin position="259"/>
        <end position="297"/>
    </location>
</feature>
<keyword evidence="4" id="KW-0282">Flagellum</keyword>
<dbReference type="InterPro" id="IPR039505">
    <property type="entry name" value="DRC1/2_N"/>
</dbReference>
<evidence type="ECO:0000256" key="10">
    <source>
        <dbReference type="SAM" id="MobiDB-lite"/>
    </source>
</evidence>
<evidence type="ECO:0000256" key="9">
    <source>
        <dbReference type="ARBA" id="ARBA00046115"/>
    </source>
</evidence>
<evidence type="ECO:0000256" key="3">
    <source>
        <dbReference type="ARBA" id="ARBA00013815"/>
    </source>
</evidence>
<evidence type="ECO:0000313" key="14">
    <source>
        <dbReference type="RefSeq" id="XP_032817535.1"/>
    </source>
</evidence>
<dbReference type="GO" id="GO:0060285">
    <property type="term" value="P:cilium-dependent cell motility"/>
    <property type="evidence" value="ECO:0007669"/>
    <property type="project" value="TreeGrafter"/>
</dbReference>
<dbReference type="AlphaFoldDB" id="A0AAJ7X179"/>
<dbReference type="PANTHER" id="PTHR21625">
    <property type="entry name" value="NYD-SP28 PROTEIN"/>
    <property type="match status" value="1"/>
</dbReference>
<dbReference type="GO" id="GO:0070286">
    <property type="term" value="P:axonemal dynein complex assembly"/>
    <property type="evidence" value="ECO:0007669"/>
    <property type="project" value="InterPro"/>
</dbReference>
<keyword evidence="13" id="KW-1185">Reference proteome</keyword>
<feature type="region of interest" description="Disordered" evidence="10">
    <location>
        <begin position="445"/>
        <end position="511"/>
    </location>
</feature>
<evidence type="ECO:0000259" key="11">
    <source>
        <dbReference type="Pfam" id="PF14772"/>
    </source>
</evidence>
<evidence type="ECO:0000256" key="7">
    <source>
        <dbReference type="ARBA" id="ARBA00023273"/>
    </source>
</evidence>
<feature type="domain" description="Dynein regulatory complex protein 1/2 N-terminal" evidence="11">
    <location>
        <begin position="89"/>
        <end position="133"/>
    </location>
</feature>